<keyword evidence="2" id="KW-0472">Membrane</keyword>
<proteinExistence type="inferred from homology"/>
<feature type="transmembrane region" description="Helical" evidence="2">
    <location>
        <begin position="37"/>
        <end position="63"/>
    </location>
</feature>
<keyword evidence="2" id="KW-0812">Transmembrane</keyword>
<dbReference type="PANTHER" id="PTHR30576">
    <property type="entry name" value="COLANIC BIOSYNTHESIS UDP-GLUCOSE LIPID CARRIER TRANSFERASE"/>
    <property type="match status" value="1"/>
</dbReference>
<evidence type="ECO:0000313" key="4">
    <source>
        <dbReference type="EMBL" id="PIS18209.1"/>
    </source>
</evidence>
<keyword evidence="2" id="KW-1133">Transmembrane helix</keyword>
<organism evidence="4 5">
    <name type="scientific">Candidatus Collierbacteria bacterium CG09_land_8_20_14_0_10_46_12</name>
    <dbReference type="NCBI Taxonomy" id="1974533"/>
    <lineage>
        <taxon>Bacteria</taxon>
        <taxon>Candidatus Collieribacteriota</taxon>
    </lineage>
</organism>
<evidence type="ECO:0000256" key="2">
    <source>
        <dbReference type="SAM" id="Phobius"/>
    </source>
</evidence>
<dbReference type="Proteomes" id="UP000229574">
    <property type="component" value="Unassembled WGS sequence"/>
</dbReference>
<dbReference type="AlphaFoldDB" id="A0A2H0X210"/>
<dbReference type="GO" id="GO:0016780">
    <property type="term" value="F:phosphotransferase activity, for other substituted phosphate groups"/>
    <property type="evidence" value="ECO:0007669"/>
    <property type="project" value="TreeGrafter"/>
</dbReference>
<evidence type="ECO:0000256" key="1">
    <source>
        <dbReference type="ARBA" id="ARBA00006464"/>
    </source>
</evidence>
<gene>
    <name evidence="4" type="ORF">COT54_00530</name>
</gene>
<name>A0A2H0X210_9BACT</name>
<accession>A0A2H0X210</accession>
<dbReference type="PANTHER" id="PTHR30576:SF0">
    <property type="entry name" value="UNDECAPRENYL-PHOSPHATE N-ACETYLGALACTOSAMINYL 1-PHOSPHATE TRANSFERASE-RELATED"/>
    <property type="match status" value="1"/>
</dbReference>
<dbReference type="EMBL" id="PEYY01000021">
    <property type="protein sequence ID" value="PIS18209.1"/>
    <property type="molecule type" value="Genomic_DNA"/>
</dbReference>
<reference evidence="5" key="1">
    <citation type="submission" date="2017-09" db="EMBL/GenBank/DDBJ databases">
        <title>Depth-based differentiation of microbial function through sediment-hosted aquifers and enrichment of novel symbionts in the deep terrestrial subsurface.</title>
        <authorList>
            <person name="Probst A.J."/>
            <person name="Ladd B."/>
            <person name="Jarett J.K."/>
            <person name="Geller-Mcgrath D.E."/>
            <person name="Sieber C.M.K."/>
            <person name="Emerson J.B."/>
            <person name="Anantharaman K."/>
            <person name="Thomas B.C."/>
            <person name="Malmstrom R."/>
            <person name="Stieglmeier M."/>
            <person name="Klingl A."/>
            <person name="Woyke T."/>
            <person name="Ryan C.M."/>
            <person name="Banfield J.F."/>
        </authorList>
    </citation>
    <scope>NUCLEOTIDE SEQUENCE [LARGE SCALE GENOMIC DNA]</scope>
</reference>
<protein>
    <recommendedName>
        <fullName evidence="3">Bacterial sugar transferase domain-containing protein</fullName>
    </recommendedName>
</protein>
<dbReference type="Pfam" id="PF02397">
    <property type="entry name" value="Bac_transf"/>
    <property type="match status" value="1"/>
</dbReference>
<dbReference type="InterPro" id="IPR003362">
    <property type="entry name" value="Bact_transf"/>
</dbReference>
<evidence type="ECO:0000259" key="3">
    <source>
        <dbReference type="Pfam" id="PF02397"/>
    </source>
</evidence>
<evidence type="ECO:0000313" key="5">
    <source>
        <dbReference type="Proteomes" id="UP000229574"/>
    </source>
</evidence>
<feature type="domain" description="Bacterial sugar transferase" evidence="3">
    <location>
        <begin position="35"/>
        <end position="233"/>
    </location>
</feature>
<sequence length="236" mass="27182">MGECSCVLSNMHPKSKIYTTQLKLSCNMNYQDATKRILDIVVACILSVIFLPIWLIVPLLIFLSSPGPIIYKHRRVGLRGKSFNMYKFRSMVIGADDILHNGDKKLLKKFKKMDWKLEAKDDPRITPLGRVLRALTIDEFPQFYNVIRGDMSMVGPRAYLERELTEQVKKYPQTQPLMGVVLSTKPGITGLWQVSGRNEVTFDKRVSLDAQYANTRSLWNDLKILWKTPQAMISKW</sequence>
<comment type="similarity">
    <text evidence="1">Belongs to the bacterial sugar transferase family.</text>
</comment>
<comment type="caution">
    <text evidence="4">The sequence shown here is derived from an EMBL/GenBank/DDBJ whole genome shotgun (WGS) entry which is preliminary data.</text>
</comment>